<gene>
    <name evidence="6" type="ORF">EHYA_00927</name>
</gene>
<sequence>MRLLPRYAGPATTVTLSDLWLRSTCDDTGVNVDMARAPLTDDRIAEFLAELPGWQRVDDAIERTYKQAYHETLHLAMYVGAKAREIGHHPDIHITWQRIRFSVTTHDAGNRLTECDFELARWIDSIAEGHGATPLD</sequence>
<reference evidence="6 7" key="1">
    <citation type="submission" date="2018-12" db="EMBL/GenBank/DDBJ databases">
        <title>Draft genome sequence of Embleya hyalina NBRC 13850T.</title>
        <authorList>
            <person name="Komaki H."/>
            <person name="Hosoyama A."/>
            <person name="Kimura A."/>
            <person name="Ichikawa N."/>
            <person name="Tamura T."/>
        </authorList>
    </citation>
    <scope>NUCLEOTIDE SEQUENCE [LARGE SCALE GENOMIC DNA]</scope>
    <source>
        <strain evidence="6 7">NBRC 13850</strain>
    </source>
</reference>
<comment type="caution">
    <text evidence="6">The sequence shown here is derived from an EMBL/GenBank/DDBJ whole genome shotgun (WGS) entry which is preliminary data.</text>
</comment>
<evidence type="ECO:0000256" key="5">
    <source>
        <dbReference type="ARBA" id="ARBA00023239"/>
    </source>
</evidence>
<accession>A0A401YF93</accession>
<protein>
    <recommendedName>
        <fullName evidence="4">Putative pterin-4-alpha-carbinolamine dehydratase</fullName>
        <ecNumber evidence="3">4.2.1.96</ecNumber>
    </recommendedName>
</protein>
<evidence type="ECO:0000313" key="6">
    <source>
        <dbReference type="EMBL" id="GCD93284.1"/>
    </source>
</evidence>
<dbReference type="Gene3D" id="3.30.1360.20">
    <property type="entry name" value="Transcriptional coactivator/pterin dehydratase"/>
    <property type="match status" value="1"/>
</dbReference>
<evidence type="ECO:0000256" key="1">
    <source>
        <dbReference type="ARBA" id="ARBA00001554"/>
    </source>
</evidence>
<dbReference type="GO" id="GO:0006729">
    <property type="term" value="P:tetrahydrobiopterin biosynthetic process"/>
    <property type="evidence" value="ECO:0007669"/>
    <property type="project" value="InterPro"/>
</dbReference>
<keyword evidence="5" id="KW-0456">Lyase</keyword>
<name>A0A401YF93_9ACTN</name>
<dbReference type="Proteomes" id="UP000286931">
    <property type="component" value="Unassembled WGS sequence"/>
</dbReference>
<dbReference type="AlphaFoldDB" id="A0A401YF93"/>
<dbReference type="EMBL" id="BIFH01000014">
    <property type="protein sequence ID" value="GCD93284.1"/>
    <property type="molecule type" value="Genomic_DNA"/>
</dbReference>
<dbReference type="SUPFAM" id="SSF55248">
    <property type="entry name" value="PCD-like"/>
    <property type="match status" value="1"/>
</dbReference>
<dbReference type="EC" id="4.2.1.96" evidence="3"/>
<dbReference type="NCBIfam" id="NF002017">
    <property type="entry name" value="PRK00823.1-2"/>
    <property type="match status" value="1"/>
</dbReference>
<dbReference type="PANTHER" id="PTHR12599:SF0">
    <property type="entry name" value="PTERIN-4-ALPHA-CARBINOLAMINE DEHYDRATASE"/>
    <property type="match status" value="1"/>
</dbReference>
<dbReference type="PANTHER" id="PTHR12599">
    <property type="entry name" value="PTERIN-4-ALPHA-CARBINOLAMINE DEHYDRATASE"/>
    <property type="match status" value="1"/>
</dbReference>
<dbReference type="GO" id="GO:0008124">
    <property type="term" value="F:4-alpha-hydroxytetrahydrobiopterin dehydratase activity"/>
    <property type="evidence" value="ECO:0007669"/>
    <property type="project" value="UniProtKB-EC"/>
</dbReference>
<comment type="catalytic activity">
    <reaction evidence="1">
        <text>(4aS,6R)-4a-hydroxy-L-erythro-5,6,7,8-tetrahydrobiopterin = (6R)-L-erythro-6,7-dihydrobiopterin + H2O</text>
        <dbReference type="Rhea" id="RHEA:11920"/>
        <dbReference type="ChEBI" id="CHEBI:15377"/>
        <dbReference type="ChEBI" id="CHEBI:15642"/>
        <dbReference type="ChEBI" id="CHEBI:43120"/>
        <dbReference type="EC" id="4.2.1.96"/>
    </reaction>
</comment>
<evidence type="ECO:0000313" key="7">
    <source>
        <dbReference type="Proteomes" id="UP000286931"/>
    </source>
</evidence>
<evidence type="ECO:0000256" key="3">
    <source>
        <dbReference type="ARBA" id="ARBA00013252"/>
    </source>
</evidence>
<dbReference type="CDD" id="cd00488">
    <property type="entry name" value="PCD_DCoH"/>
    <property type="match status" value="1"/>
</dbReference>
<organism evidence="6 7">
    <name type="scientific">Embleya hyalina</name>
    <dbReference type="NCBI Taxonomy" id="516124"/>
    <lineage>
        <taxon>Bacteria</taxon>
        <taxon>Bacillati</taxon>
        <taxon>Actinomycetota</taxon>
        <taxon>Actinomycetes</taxon>
        <taxon>Kitasatosporales</taxon>
        <taxon>Streptomycetaceae</taxon>
        <taxon>Embleya</taxon>
    </lineage>
</organism>
<evidence type="ECO:0000256" key="4">
    <source>
        <dbReference type="ARBA" id="ARBA00021735"/>
    </source>
</evidence>
<comment type="similarity">
    <text evidence="2">Belongs to the pterin-4-alpha-carbinolamine dehydratase family.</text>
</comment>
<keyword evidence="7" id="KW-1185">Reference proteome</keyword>
<dbReference type="InterPro" id="IPR036428">
    <property type="entry name" value="PCD_sf"/>
</dbReference>
<proteinExistence type="inferred from homology"/>
<dbReference type="InterPro" id="IPR001533">
    <property type="entry name" value="Pterin_deHydtase"/>
</dbReference>
<dbReference type="Pfam" id="PF01329">
    <property type="entry name" value="Pterin_4a"/>
    <property type="match status" value="1"/>
</dbReference>
<evidence type="ECO:0000256" key="2">
    <source>
        <dbReference type="ARBA" id="ARBA00006472"/>
    </source>
</evidence>